<keyword evidence="4" id="KW-1185">Reference proteome</keyword>
<dbReference type="AlphaFoldDB" id="A0A0E0DC65"/>
<feature type="transmembrane region" description="Helical" evidence="2">
    <location>
        <begin position="119"/>
        <end position="140"/>
    </location>
</feature>
<accession>A0A0E0DC65</accession>
<feature type="compositionally biased region" description="Basic and acidic residues" evidence="1">
    <location>
        <begin position="55"/>
        <end position="70"/>
    </location>
</feature>
<evidence type="ECO:0000313" key="3">
    <source>
        <dbReference type="EnsemblPlants" id="OMERI04G06080.3"/>
    </source>
</evidence>
<organism evidence="3">
    <name type="scientific">Oryza meridionalis</name>
    <dbReference type="NCBI Taxonomy" id="40149"/>
    <lineage>
        <taxon>Eukaryota</taxon>
        <taxon>Viridiplantae</taxon>
        <taxon>Streptophyta</taxon>
        <taxon>Embryophyta</taxon>
        <taxon>Tracheophyta</taxon>
        <taxon>Spermatophyta</taxon>
        <taxon>Magnoliopsida</taxon>
        <taxon>Liliopsida</taxon>
        <taxon>Poales</taxon>
        <taxon>Poaceae</taxon>
        <taxon>BOP clade</taxon>
        <taxon>Oryzoideae</taxon>
        <taxon>Oryzeae</taxon>
        <taxon>Oryzinae</taxon>
        <taxon>Oryza</taxon>
    </lineage>
</organism>
<proteinExistence type="predicted"/>
<dbReference type="Gramene" id="OMERI04G06080.3">
    <property type="protein sequence ID" value="OMERI04G06080.3"/>
    <property type="gene ID" value="OMERI04G06080"/>
</dbReference>
<name>A0A0E0DC65_9ORYZ</name>
<dbReference type="Proteomes" id="UP000008021">
    <property type="component" value="Chromosome 4"/>
</dbReference>
<dbReference type="EnsemblPlants" id="OMERI04G06080.3">
    <property type="protein sequence ID" value="OMERI04G06080.3"/>
    <property type="gene ID" value="OMERI04G06080"/>
</dbReference>
<reference evidence="3" key="1">
    <citation type="submission" date="2015-04" db="UniProtKB">
        <authorList>
            <consortium name="EnsemblPlants"/>
        </authorList>
    </citation>
    <scope>IDENTIFICATION</scope>
</reference>
<protein>
    <submittedName>
        <fullName evidence="3">Uncharacterized protein</fullName>
    </submittedName>
</protein>
<evidence type="ECO:0000313" key="4">
    <source>
        <dbReference type="Proteomes" id="UP000008021"/>
    </source>
</evidence>
<keyword evidence="2" id="KW-0812">Transmembrane</keyword>
<feature type="region of interest" description="Disordered" evidence="1">
    <location>
        <begin position="33"/>
        <end position="70"/>
    </location>
</feature>
<evidence type="ECO:0000256" key="1">
    <source>
        <dbReference type="SAM" id="MobiDB-lite"/>
    </source>
</evidence>
<keyword evidence="2" id="KW-0472">Membrane</keyword>
<keyword evidence="2" id="KW-1133">Transmembrane helix</keyword>
<reference evidence="3" key="2">
    <citation type="submission" date="2018-05" db="EMBL/GenBank/DDBJ databases">
        <title>OmerRS3 (Oryza meridionalis Reference Sequence Version 3).</title>
        <authorList>
            <person name="Zhang J."/>
            <person name="Kudrna D."/>
            <person name="Lee S."/>
            <person name="Talag J."/>
            <person name="Welchert J."/>
            <person name="Wing R.A."/>
        </authorList>
    </citation>
    <scope>NUCLEOTIDE SEQUENCE [LARGE SCALE GENOMIC DNA]</scope>
    <source>
        <strain evidence="3">cv. OR44</strain>
    </source>
</reference>
<sequence length="166" mass="18048">MAQPRGLASWRMLLLPSGRLLIFSHSGYKSTVQNHTTREPIKKQQQGNFQQEEEGIGKKTEGHGAGERTPERAASSGVILILWVMGADRNAGAWNNDFYQALNIIILPIIPEHHSPAGAILQAGFLAVISVFCIGNNLAVIKTMKTAKRKAWQGGVQKNPAAKEGP</sequence>
<evidence type="ECO:0000256" key="2">
    <source>
        <dbReference type="SAM" id="Phobius"/>
    </source>
</evidence>